<dbReference type="Proteomes" id="UP001060215">
    <property type="component" value="Chromosome 14"/>
</dbReference>
<keyword evidence="2" id="KW-1185">Reference proteome</keyword>
<dbReference type="EMBL" id="CM045771">
    <property type="protein sequence ID" value="KAI7987603.1"/>
    <property type="molecule type" value="Genomic_DNA"/>
</dbReference>
<accession>A0ACC0FGC0</accession>
<gene>
    <name evidence="1" type="ORF">LOK49_LG13G02428</name>
</gene>
<protein>
    <submittedName>
        <fullName evidence="1">Pentatricopeptide repeat-containing protein</fullName>
    </submittedName>
</protein>
<comment type="caution">
    <text evidence="1">The sequence shown here is derived from an EMBL/GenBank/DDBJ whole genome shotgun (WGS) entry which is preliminary data.</text>
</comment>
<evidence type="ECO:0000313" key="2">
    <source>
        <dbReference type="Proteomes" id="UP001060215"/>
    </source>
</evidence>
<evidence type="ECO:0000313" key="1">
    <source>
        <dbReference type="EMBL" id="KAI7987603.1"/>
    </source>
</evidence>
<sequence length="526" mass="59187">MSGILLKPISNLPYLRLLQRCSTMDDLKQIHAHVITNGLARFTYTTSKILVVSALFETHNNMNYAELVFNQIFIPTIFDFNSMIMGYSKSSDPKNGLQVYTQIRCLGFEPNDHTFPVLTKACSCIYSLYQVHGQIMKFGYGCDVYVISSIVHMYSKFGATNFACQVFEESSNRNVVCWTSLISGYCSNGLVDEAREVFDSMPERNDISFSAMVSGYVWNKHFNEAIELFRKLKSCANVRPNRSLLVCVLNACAAVGAFEEGKWVHAYINENFSELELQLGTALIDFYAKCGNIKDAENIFNKIPCKDVTTWSAMILGLAINGNNEMGLQLFAEMERRGPKPNAVTLVAVLVACNCLTIVNKSWRLFRRMSKVHGISPVIEHYGCMVDLLARAGQIREAEVMIKSMPMEPDGAIWGSLLNGCLMHGHVELGKKAGKLLIQLEPRHSGRYVLLANMYAVMGSWESVVRLRKMMKDKKVDTCPAWSFIEIDGIVHRFVVDDKCHSQSNDICRLLNQLNMDLMSFCDGSV</sequence>
<proteinExistence type="predicted"/>
<name>A0ACC0FGC0_9ERIC</name>
<organism evidence="1 2">
    <name type="scientific">Camellia lanceoleosa</name>
    <dbReference type="NCBI Taxonomy" id="1840588"/>
    <lineage>
        <taxon>Eukaryota</taxon>
        <taxon>Viridiplantae</taxon>
        <taxon>Streptophyta</taxon>
        <taxon>Embryophyta</taxon>
        <taxon>Tracheophyta</taxon>
        <taxon>Spermatophyta</taxon>
        <taxon>Magnoliopsida</taxon>
        <taxon>eudicotyledons</taxon>
        <taxon>Gunneridae</taxon>
        <taxon>Pentapetalae</taxon>
        <taxon>asterids</taxon>
        <taxon>Ericales</taxon>
        <taxon>Theaceae</taxon>
        <taxon>Camellia</taxon>
    </lineage>
</organism>
<reference evidence="1 2" key="1">
    <citation type="journal article" date="2022" name="Plant J.">
        <title>Chromosome-level genome of Camellia lanceoleosa provides a valuable resource for understanding genome evolution and self-incompatibility.</title>
        <authorList>
            <person name="Gong W."/>
            <person name="Xiao S."/>
            <person name="Wang L."/>
            <person name="Liao Z."/>
            <person name="Chang Y."/>
            <person name="Mo W."/>
            <person name="Hu G."/>
            <person name="Li W."/>
            <person name="Zhao G."/>
            <person name="Zhu H."/>
            <person name="Hu X."/>
            <person name="Ji K."/>
            <person name="Xiang X."/>
            <person name="Song Q."/>
            <person name="Yuan D."/>
            <person name="Jin S."/>
            <person name="Zhang L."/>
        </authorList>
    </citation>
    <scope>NUCLEOTIDE SEQUENCE [LARGE SCALE GENOMIC DNA]</scope>
    <source>
        <strain evidence="1">SQ_2022a</strain>
    </source>
</reference>